<dbReference type="AlphaFoldDB" id="A0AAV7PYB8"/>
<evidence type="ECO:0000313" key="3">
    <source>
        <dbReference type="Proteomes" id="UP001066276"/>
    </source>
</evidence>
<organism evidence="2 3">
    <name type="scientific">Pleurodeles waltl</name>
    <name type="common">Iberian ribbed newt</name>
    <dbReference type="NCBI Taxonomy" id="8319"/>
    <lineage>
        <taxon>Eukaryota</taxon>
        <taxon>Metazoa</taxon>
        <taxon>Chordata</taxon>
        <taxon>Craniata</taxon>
        <taxon>Vertebrata</taxon>
        <taxon>Euteleostomi</taxon>
        <taxon>Amphibia</taxon>
        <taxon>Batrachia</taxon>
        <taxon>Caudata</taxon>
        <taxon>Salamandroidea</taxon>
        <taxon>Salamandridae</taxon>
        <taxon>Pleurodelinae</taxon>
        <taxon>Pleurodeles</taxon>
    </lineage>
</organism>
<evidence type="ECO:0000259" key="1">
    <source>
        <dbReference type="Pfam" id="PF13873"/>
    </source>
</evidence>
<keyword evidence="3" id="KW-1185">Reference proteome</keyword>
<dbReference type="Proteomes" id="UP001066276">
    <property type="component" value="Chromosome 7"/>
</dbReference>
<dbReference type="EMBL" id="JANPWB010000011">
    <property type="protein sequence ID" value="KAJ1131508.1"/>
    <property type="molecule type" value="Genomic_DNA"/>
</dbReference>
<protein>
    <recommendedName>
        <fullName evidence="1">Myb/SANT-like DNA-binding domain-containing protein</fullName>
    </recommendedName>
</protein>
<dbReference type="InterPro" id="IPR028002">
    <property type="entry name" value="Myb_DNA-bind_5"/>
</dbReference>
<gene>
    <name evidence="2" type="ORF">NDU88_009844</name>
</gene>
<dbReference type="Pfam" id="PF13873">
    <property type="entry name" value="Myb_DNA-bind_5"/>
    <property type="match status" value="1"/>
</dbReference>
<name>A0AAV7PYB8_PLEWA</name>
<evidence type="ECO:0000313" key="2">
    <source>
        <dbReference type="EMBL" id="KAJ1131508.1"/>
    </source>
</evidence>
<proteinExistence type="predicted"/>
<comment type="caution">
    <text evidence="2">The sequence shown here is derived from an EMBL/GenBank/DDBJ whole genome shotgun (WGS) entry which is preliminary data.</text>
</comment>
<accession>A0AAV7PYB8</accession>
<feature type="domain" description="Myb/SANT-like DNA-binding" evidence="1">
    <location>
        <begin position="19"/>
        <end position="72"/>
    </location>
</feature>
<reference evidence="2" key="1">
    <citation type="journal article" date="2022" name="bioRxiv">
        <title>Sequencing and chromosome-scale assembly of the giantPleurodeles waltlgenome.</title>
        <authorList>
            <person name="Brown T."/>
            <person name="Elewa A."/>
            <person name="Iarovenko S."/>
            <person name="Subramanian E."/>
            <person name="Araus A.J."/>
            <person name="Petzold A."/>
            <person name="Susuki M."/>
            <person name="Suzuki K.-i.T."/>
            <person name="Hayashi T."/>
            <person name="Toyoda A."/>
            <person name="Oliveira C."/>
            <person name="Osipova E."/>
            <person name="Leigh N.D."/>
            <person name="Simon A."/>
            <person name="Yun M.H."/>
        </authorList>
    </citation>
    <scope>NUCLEOTIDE SEQUENCE</scope>
    <source>
        <strain evidence="2">20211129_DDA</strain>
        <tissue evidence="2">Liver</tissue>
    </source>
</reference>
<sequence length="94" mass="10161">MYCCVLPLVMEMARVAGERAPAFTSEELEKLVNGVLSLYAKLYGQPEVQVSAHQKRGLWQAIAREVATLGGLQLVEHPLQDAVGGPVALGEEDL</sequence>